<evidence type="ECO:0000256" key="2">
    <source>
        <dbReference type="ARBA" id="ARBA00009142"/>
    </source>
</evidence>
<dbReference type="PANTHER" id="PTHR30269">
    <property type="entry name" value="TRANSMEMBRANE PROTEIN YFCA"/>
    <property type="match status" value="1"/>
</dbReference>
<gene>
    <name evidence="9" type="ORF">C8N34_10346</name>
</gene>
<dbReference type="PANTHER" id="PTHR30269:SF32">
    <property type="entry name" value="MEMBRANE TRANSPORTER PROTEIN-RELATED"/>
    <property type="match status" value="1"/>
</dbReference>
<evidence type="ECO:0000256" key="3">
    <source>
        <dbReference type="ARBA" id="ARBA00022448"/>
    </source>
</evidence>
<dbReference type="InterPro" id="IPR052017">
    <property type="entry name" value="TSUP"/>
</dbReference>
<keyword evidence="6 8" id="KW-1133">Transmembrane helix</keyword>
<keyword evidence="10" id="KW-1185">Reference proteome</keyword>
<keyword evidence="5 8" id="KW-0812">Transmembrane</keyword>
<feature type="transmembrane region" description="Helical" evidence="8">
    <location>
        <begin position="236"/>
        <end position="254"/>
    </location>
</feature>
<dbReference type="EMBL" id="QBKP01000003">
    <property type="protein sequence ID" value="PTX51545.1"/>
    <property type="molecule type" value="Genomic_DNA"/>
</dbReference>
<name>A0A2T6B666_9RHOB</name>
<organism evidence="9 10">
    <name type="scientific">Gemmobacter caeni</name>
    <dbReference type="NCBI Taxonomy" id="589035"/>
    <lineage>
        <taxon>Bacteria</taxon>
        <taxon>Pseudomonadati</taxon>
        <taxon>Pseudomonadota</taxon>
        <taxon>Alphaproteobacteria</taxon>
        <taxon>Rhodobacterales</taxon>
        <taxon>Paracoccaceae</taxon>
        <taxon>Gemmobacter</taxon>
    </lineage>
</organism>
<keyword evidence="4 8" id="KW-1003">Cell membrane</keyword>
<feature type="transmembrane region" description="Helical" evidence="8">
    <location>
        <begin position="205"/>
        <end position="224"/>
    </location>
</feature>
<dbReference type="AlphaFoldDB" id="A0A2T6B666"/>
<sequence length="255" mass="27927">MDFLMAGQTEAVFWAAMVVTLFAGFVKGAIGFAMPMIMISAFSSFLPPELALAGLILPTVVANLGQAFRQGWQAALESCRAYWRMITATVVFIVISAQFVRVIPQDLFLFCLGLPITLFALVQLAGRSLALNLHHRNRAEWAFGMVGGLYGGISGVWGPPVLVFLLSVGADKREMVRVQGVIFLIGAVVLTTAHLQSGVLNARTLPFSMALILPSVMGMVAGQWVQDRLDQQRFRWWTLLLLVLTGANLMRRAIM</sequence>
<keyword evidence="7 8" id="KW-0472">Membrane</keyword>
<evidence type="ECO:0000256" key="5">
    <source>
        <dbReference type="ARBA" id="ARBA00022692"/>
    </source>
</evidence>
<evidence type="ECO:0000256" key="4">
    <source>
        <dbReference type="ARBA" id="ARBA00022475"/>
    </source>
</evidence>
<dbReference type="Proteomes" id="UP000244224">
    <property type="component" value="Unassembled WGS sequence"/>
</dbReference>
<evidence type="ECO:0000313" key="9">
    <source>
        <dbReference type="EMBL" id="PTX51545.1"/>
    </source>
</evidence>
<accession>A0A2T6B666</accession>
<keyword evidence="3" id="KW-0813">Transport</keyword>
<comment type="caution">
    <text evidence="9">The sequence shown here is derived from an EMBL/GenBank/DDBJ whole genome shotgun (WGS) entry which is preliminary data.</text>
</comment>
<feature type="transmembrane region" description="Helical" evidence="8">
    <location>
        <begin position="12"/>
        <end position="38"/>
    </location>
</feature>
<evidence type="ECO:0000256" key="1">
    <source>
        <dbReference type="ARBA" id="ARBA00004651"/>
    </source>
</evidence>
<feature type="transmembrane region" description="Helical" evidence="8">
    <location>
        <begin position="50"/>
        <end position="69"/>
    </location>
</feature>
<dbReference type="GO" id="GO:0005886">
    <property type="term" value="C:plasma membrane"/>
    <property type="evidence" value="ECO:0007669"/>
    <property type="project" value="UniProtKB-SubCell"/>
</dbReference>
<protein>
    <recommendedName>
        <fullName evidence="8">Probable membrane transporter protein</fullName>
    </recommendedName>
</protein>
<comment type="similarity">
    <text evidence="2 8">Belongs to the 4-toluene sulfonate uptake permease (TSUP) (TC 2.A.102) family.</text>
</comment>
<feature type="transmembrane region" description="Helical" evidence="8">
    <location>
        <begin position="107"/>
        <end position="126"/>
    </location>
</feature>
<proteinExistence type="inferred from homology"/>
<feature type="transmembrane region" description="Helical" evidence="8">
    <location>
        <begin position="180"/>
        <end position="199"/>
    </location>
</feature>
<evidence type="ECO:0000313" key="10">
    <source>
        <dbReference type="Proteomes" id="UP000244224"/>
    </source>
</evidence>
<feature type="transmembrane region" description="Helical" evidence="8">
    <location>
        <begin position="146"/>
        <end position="168"/>
    </location>
</feature>
<feature type="transmembrane region" description="Helical" evidence="8">
    <location>
        <begin position="81"/>
        <end position="100"/>
    </location>
</feature>
<comment type="subcellular location">
    <subcellularLocation>
        <location evidence="1 8">Cell membrane</location>
        <topology evidence="1 8">Multi-pass membrane protein</topology>
    </subcellularLocation>
</comment>
<reference evidence="9 10" key="1">
    <citation type="submission" date="2018-04" db="EMBL/GenBank/DDBJ databases">
        <title>Genomic Encyclopedia of Archaeal and Bacterial Type Strains, Phase II (KMG-II): from individual species to whole genera.</title>
        <authorList>
            <person name="Goeker M."/>
        </authorList>
    </citation>
    <scope>NUCLEOTIDE SEQUENCE [LARGE SCALE GENOMIC DNA]</scope>
    <source>
        <strain evidence="9 10">DSM 21823</strain>
    </source>
</reference>
<dbReference type="RefSeq" id="WP_229825215.1">
    <property type="nucleotide sequence ID" value="NZ_QBKP01000003.1"/>
</dbReference>
<evidence type="ECO:0000256" key="7">
    <source>
        <dbReference type="ARBA" id="ARBA00023136"/>
    </source>
</evidence>
<dbReference type="Pfam" id="PF01925">
    <property type="entry name" value="TauE"/>
    <property type="match status" value="1"/>
</dbReference>
<dbReference type="InterPro" id="IPR002781">
    <property type="entry name" value="TM_pro_TauE-like"/>
</dbReference>
<evidence type="ECO:0000256" key="6">
    <source>
        <dbReference type="ARBA" id="ARBA00022989"/>
    </source>
</evidence>
<evidence type="ECO:0000256" key="8">
    <source>
        <dbReference type="RuleBase" id="RU363041"/>
    </source>
</evidence>